<dbReference type="EMBL" id="FN555004">
    <property type="protein sequence ID" value="CBG40092.1"/>
    <property type="molecule type" value="Genomic_DNA"/>
</dbReference>
<evidence type="ECO:0000313" key="2">
    <source>
        <dbReference type="Proteomes" id="UP000001522"/>
    </source>
</evidence>
<keyword evidence="2" id="KW-1185">Reference proteome</keyword>
<accession>D3UHW9</accession>
<dbReference type="Proteomes" id="UP000001522">
    <property type="component" value="Chromosome"/>
</dbReference>
<sequence>MPVHRNHTTLRGVASFFHKGEGLEWQSRSLPLMDPHPCQALFFTVGSGPQEFKTDFLRS</sequence>
<name>D3UHW9_HELM1</name>
<gene>
    <name evidence="1" type="ordered locus">HMU08350</name>
</gene>
<dbReference type="HOGENOM" id="CLU_2954196_0_0_7"/>
<dbReference type="STRING" id="679897.HMU08350"/>
<protein>
    <submittedName>
        <fullName evidence="1">Uncharacterized protein</fullName>
    </submittedName>
</protein>
<dbReference type="AlphaFoldDB" id="D3UHW9"/>
<proteinExistence type="predicted"/>
<reference evidence="1 2" key="1">
    <citation type="journal article" date="2010" name="BMC Genomics">
        <title>Comparative genomics and proteomics of Helicobacter mustelae, an ulcerogenic and carcinogenic gastric pathogen.</title>
        <authorList>
            <person name="O'Toole P.W."/>
            <person name="Snelling W.J."/>
            <person name="Canchaya C."/>
            <person name="Forde B.M."/>
            <person name="Hardie K.R."/>
            <person name="Josenhans C."/>
            <person name="Graham R.L.J."/>
            <person name="McMullan G."/>
            <person name="Parkhill J."/>
            <person name="Belda E."/>
            <person name="Bentley S.D."/>
        </authorList>
    </citation>
    <scope>NUCLEOTIDE SEQUENCE [LARGE SCALE GENOMIC DNA]</scope>
    <source>
        <strain evidence="2">ATCC 43772 / LMG 18044 / NCTC 12198 / 12198</strain>
    </source>
</reference>
<organism evidence="1 2">
    <name type="scientific">Helicobacter mustelae (strain ATCC 43772 / CCUG 25715 / CIP 103759 / LMG 18044 / NCTC 12198 / R85-136P)</name>
    <name type="common">Campylobacter mustelae</name>
    <dbReference type="NCBI Taxonomy" id="679897"/>
    <lineage>
        <taxon>Bacteria</taxon>
        <taxon>Pseudomonadati</taxon>
        <taxon>Campylobacterota</taxon>
        <taxon>Epsilonproteobacteria</taxon>
        <taxon>Campylobacterales</taxon>
        <taxon>Helicobacteraceae</taxon>
        <taxon>Helicobacter</taxon>
    </lineage>
</organism>
<dbReference type="KEGG" id="hms:HMU08350"/>
<evidence type="ECO:0000313" key="1">
    <source>
        <dbReference type="EMBL" id="CBG40092.1"/>
    </source>
</evidence>